<dbReference type="AlphaFoldDB" id="A0A5C1QN93"/>
<dbReference type="Gene3D" id="6.10.340.10">
    <property type="match status" value="1"/>
</dbReference>
<keyword evidence="5" id="KW-0812">Transmembrane</keyword>
<dbReference type="PANTHER" id="PTHR32089:SF112">
    <property type="entry name" value="LYSOZYME-LIKE PROTEIN-RELATED"/>
    <property type="match status" value="1"/>
</dbReference>
<accession>A0A5C1QN93</accession>
<dbReference type="InterPro" id="IPR004089">
    <property type="entry name" value="MCPsignal_dom"/>
</dbReference>
<keyword evidence="1 3" id="KW-0807">Transducer</keyword>
<dbReference type="Proteomes" id="UP000324209">
    <property type="component" value="Chromosome"/>
</dbReference>
<dbReference type="GO" id="GO:0016020">
    <property type="term" value="C:membrane"/>
    <property type="evidence" value="ECO:0007669"/>
    <property type="project" value="InterPro"/>
</dbReference>
<proteinExistence type="inferred from homology"/>
<feature type="domain" description="Methyl-accepting transducer" evidence="6">
    <location>
        <begin position="293"/>
        <end position="515"/>
    </location>
</feature>
<dbReference type="CDD" id="cd06225">
    <property type="entry name" value="HAMP"/>
    <property type="match status" value="1"/>
</dbReference>
<protein>
    <submittedName>
        <fullName evidence="8">Methyl-accepting chemotaxis protein</fullName>
    </submittedName>
</protein>
<feature type="coiled-coil region" evidence="4">
    <location>
        <begin position="553"/>
        <end position="580"/>
    </location>
</feature>
<keyword evidence="9" id="KW-1185">Reference proteome</keyword>
<dbReference type="RefSeq" id="WP_149486887.1">
    <property type="nucleotide sequence ID" value="NZ_CP036150.1"/>
</dbReference>
<dbReference type="PANTHER" id="PTHR32089">
    <property type="entry name" value="METHYL-ACCEPTING CHEMOTAXIS PROTEIN MCPB"/>
    <property type="match status" value="1"/>
</dbReference>
<keyword evidence="5" id="KW-1133">Transmembrane helix</keyword>
<evidence type="ECO:0000256" key="4">
    <source>
        <dbReference type="SAM" id="Coils"/>
    </source>
</evidence>
<reference evidence="8 9" key="1">
    <citation type="submission" date="2019-02" db="EMBL/GenBank/DDBJ databases">
        <title>Complete Genome Sequence and Methylome Analysis of free living Spirochaetas.</title>
        <authorList>
            <person name="Fomenkov A."/>
            <person name="Dubinina G."/>
            <person name="Leshcheva N."/>
            <person name="Mikheeva N."/>
            <person name="Grabovich M."/>
            <person name="Vincze T."/>
            <person name="Roberts R.J."/>
        </authorList>
    </citation>
    <scope>NUCLEOTIDE SEQUENCE [LARGE SCALE GENOMIC DNA]</scope>
    <source>
        <strain evidence="8 9">K2</strain>
    </source>
</reference>
<feature type="domain" description="HAMP" evidence="7">
    <location>
        <begin position="194"/>
        <end position="246"/>
    </location>
</feature>
<evidence type="ECO:0000259" key="7">
    <source>
        <dbReference type="PROSITE" id="PS50885"/>
    </source>
</evidence>
<feature type="transmembrane region" description="Helical" evidence="5">
    <location>
        <begin position="12"/>
        <end position="32"/>
    </location>
</feature>
<evidence type="ECO:0000313" key="9">
    <source>
        <dbReference type="Proteomes" id="UP000324209"/>
    </source>
</evidence>
<organism evidence="8 9">
    <name type="scientific">Oceanispirochaeta crateris</name>
    <dbReference type="NCBI Taxonomy" id="2518645"/>
    <lineage>
        <taxon>Bacteria</taxon>
        <taxon>Pseudomonadati</taxon>
        <taxon>Spirochaetota</taxon>
        <taxon>Spirochaetia</taxon>
        <taxon>Spirochaetales</taxon>
        <taxon>Spirochaetaceae</taxon>
        <taxon>Oceanispirochaeta</taxon>
    </lineage>
</organism>
<keyword evidence="4" id="KW-0175">Coiled coil</keyword>
<dbReference type="SMART" id="SM00283">
    <property type="entry name" value="MA"/>
    <property type="match status" value="1"/>
</dbReference>
<name>A0A5C1QN93_9SPIO</name>
<dbReference type="InterPro" id="IPR003660">
    <property type="entry name" value="HAMP_dom"/>
</dbReference>
<dbReference type="Pfam" id="PF00015">
    <property type="entry name" value="MCPsignal"/>
    <property type="match status" value="1"/>
</dbReference>
<dbReference type="SUPFAM" id="SSF58104">
    <property type="entry name" value="Methyl-accepting chemotaxis protein (MCP) signaling domain"/>
    <property type="match status" value="1"/>
</dbReference>
<evidence type="ECO:0000256" key="3">
    <source>
        <dbReference type="PROSITE-ProRule" id="PRU00284"/>
    </source>
</evidence>
<evidence type="ECO:0000313" key="8">
    <source>
        <dbReference type="EMBL" id="QEN08808.1"/>
    </source>
</evidence>
<dbReference type="SMART" id="SM00304">
    <property type="entry name" value="HAMP"/>
    <property type="match status" value="1"/>
</dbReference>
<evidence type="ECO:0000256" key="5">
    <source>
        <dbReference type="SAM" id="Phobius"/>
    </source>
</evidence>
<comment type="similarity">
    <text evidence="2">Belongs to the methyl-accepting chemotaxis (MCP) protein family.</text>
</comment>
<feature type="transmembrane region" description="Helical" evidence="5">
    <location>
        <begin position="174"/>
        <end position="193"/>
    </location>
</feature>
<dbReference type="OrthoDB" id="369592at2"/>
<dbReference type="Pfam" id="PF00672">
    <property type="entry name" value="HAMP"/>
    <property type="match status" value="1"/>
</dbReference>
<sequence>MVLSLKFKLNSLYILALFVVLFSTIFFAYVVFKDEITSLYRLDLSERLRLVETDFSATDAVAGASEDVSEVQHNVLEELNNKYLKLESSDLSPFIVNGDGEVILSLNKALTEEFISSPQGQNLFSKTNGEIIFSAQSGSQWVIYSYFEDWDWYTGYILADSIRLASVRNFIRQIVILNLIISLVIILILSRVICSFIKRMHQVTDHTDLILEGDLEHRIETGSLDEVGILATNFNSFTHHLQKIIEGIQTSRSDTGRIKDELSTVITRTASLMENINSQTVEISGGIQELNQRIQASAGSLENIAGEVDDLNEKAEKQVEVVATSTGLIGKVGVELESLADNLGVQKDYSTSLVNLARDGQVHLGDTNKVIQDMNSNISEIMDLVEIIQSIADQTNLLAMNAAIEAAHAGESGKGFAVVADEIRKLATQSSENSKSIDDKINRIIDRARSASVAGQQTEKTFDSILNRINDVSDALEAASGSTSRMSGQFVDLDKSISELNDSASAVKVATEKTEQELPVIKEGISRLKNIGKEALDSISRIDESTSRQVDNIGQVGQSLDDLQETIDTLRAQIAVFSKEKS</sequence>
<dbReference type="Gene3D" id="1.10.287.950">
    <property type="entry name" value="Methyl-accepting chemotaxis protein"/>
    <property type="match status" value="1"/>
</dbReference>
<dbReference type="PROSITE" id="PS50111">
    <property type="entry name" value="CHEMOTAXIS_TRANSDUC_2"/>
    <property type="match status" value="1"/>
</dbReference>
<dbReference type="PROSITE" id="PS50885">
    <property type="entry name" value="HAMP"/>
    <property type="match status" value="1"/>
</dbReference>
<evidence type="ECO:0000259" key="6">
    <source>
        <dbReference type="PROSITE" id="PS50111"/>
    </source>
</evidence>
<dbReference type="GO" id="GO:0007165">
    <property type="term" value="P:signal transduction"/>
    <property type="evidence" value="ECO:0007669"/>
    <property type="project" value="UniProtKB-KW"/>
</dbReference>
<dbReference type="EMBL" id="CP036150">
    <property type="protein sequence ID" value="QEN08808.1"/>
    <property type="molecule type" value="Genomic_DNA"/>
</dbReference>
<gene>
    <name evidence="8" type="ORF">EXM22_12710</name>
</gene>
<keyword evidence="5" id="KW-0472">Membrane</keyword>
<evidence type="ECO:0000256" key="1">
    <source>
        <dbReference type="ARBA" id="ARBA00023224"/>
    </source>
</evidence>
<evidence type="ECO:0000256" key="2">
    <source>
        <dbReference type="ARBA" id="ARBA00029447"/>
    </source>
</evidence>
<dbReference type="KEGG" id="ock:EXM22_12710"/>